<evidence type="ECO:0000256" key="11">
    <source>
        <dbReference type="ARBA" id="ARBA00023136"/>
    </source>
</evidence>
<keyword evidence="9" id="KW-0067">ATP-binding</keyword>
<reference evidence="13 14" key="1">
    <citation type="submission" date="2018-03" db="EMBL/GenBank/DDBJ databases">
        <title>Genomic Encyclopedia of Archaeal and Bacterial Type Strains, Phase II (KMG-II): from individual species to whole genera.</title>
        <authorList>
            <person name="Goeker M."/>
        </authorList>
    </citation>
    <scope>NUCLEOTIDE SEQUENCE [LARGE SCALE GENOMIC DNA]</scope>
    <source>
        <strain evidence="13 14">DSM 29328</strain>
    </source>
</reference>
<dbReference type="InterPro" id="IPR036097">
    <property type="entry name" value="HisK_dim/P_sf"/>
</dbReference>
<dbReference type="GO" id="GO:0000155">
    <property type="term" value="F:phosphorelay sensor kinase activity"/>
    <property type="evidence" value="ECO:0007669"/>
    <property type="project" value="InterPro"/>
</dbReference>
<organism evidence="13 14">
    <name type="scientific">Aliiruegeria haliotis</name>
    <dbReference type="NCBI Taxonomy" id="1280846"/>
    <lineage>
        <taxon>Bacteria</taxon>
        <taxon>Pseudomonadati</taxon>
        <taxon>Pseudomonadota</taxon>
        <taxon>Alphaproteobacteria</taxon>
        <taxon>Rhodobacterales</taxon>
        <taxon>Roseobacteraceae</taxon>
        <taxon>Aliiruegeria</taxon>
    </lineage>
</organism>
<dbReference type="GO" id="GO:0005886">
    <property type="term" value="C:plasma membrane"/>
    <property type="evidence" value="ECO:0007669"/>
    <property type="project" value="UniProtKB-SubCell"/>
</dbReference>
<proteinExistence type="predicted"/>
<dbReference type="OrthoDB" id="9813151at2"/>
<evidence type="ECO:0000256" key="4">
    <source>
        <dbReference type="ARBA" id="ARBA00022475"/>
    </source>
</evidence>
<evidence type="ECO:0000313" key="13">
    <source>
        <dbReference type="EMBL" id="PRY26788.1"/>
    </source>
</evidence>
<evidence type="ECO:0000256" key="3">
    <source>
        <dbReference type="ARBA" id="ARBA00012438"/>
    </source>
</evidence>
<keyword evidence="7" id="KW-0547">Nucleotide-binding</keyword>
<sequence>MTVEPTSALLAAVPMPIVLIGSDKRIHALNAGAEELFGASAIGRHYITVLRQPALLNAIEEAHSRRVDSHARYLDTNMVREAVYRVLARPLAPDPDGSVKVLVSFQDVTDLEQAGQMRRDFVANVSHELKTPLTALSGFIETLRGAARDDPAARERFLAIMEREAGRMNRLVSDLLSLSRVESAERQRPTGQVDMAALVDSTLVTLRALSQADVMEFEVERINEGPFVVSGDADQLQQVVTNLVENAIKYGADGGKVAIRLEHKTRELAIRGPGIKLEIEDYGEGFDPIHIPRLTERFYRVDGHRSREMGGTGLGLAIVKHIINRHRGRLKIDSEPGQGARFTVLLPAAGP</sequence>
<dbReference type="Gene3D" id="3.30.565.10">
    <property type="entry name" value="Histidine kinase-like ATPase, C-terminal domain"/>
    <property type="match status" value="1"/>
</dbReference>
<dbReference type="RefSeq" id="WP_106203511.1">
    <property type="nucleotide sequence ID" value="NZ_PVTD01000001.1"/>
</dbReference>
<dbReference type="Proteomes" id="UP000239480">
    <property type="component" value="Unassembled WGS sequence"/>
</dbReference>
<evidence type="ECO:0000256" key="2">
    <source>
        <dbReference type="ARBA" id="ARBA00004236"/>
    </source>
</evidence>
<dbReference type="PANTHER" id="PTHR45453:SF1">
    <property type="entry name" value="PHOSPHATE REGULON SENSOR PROTEIN PHOR"/>
    <property type="match status" value="1"/>
</dbReference>
<dbReference type="GO" id="GO:0004721">
    <property type="term" value="F:phosphoprotein phosphatase activity"/>
    <property type="evidence" value="ECO:0007669"/>
    <property type="project" value="TreeGrafter"/>
</dbReference>
<dbReference type="PRINTS" id="PR00344">
    <property type="entry name" value="BCTRLSENSOR"/>
</dbReference>
<dbReference type="Gene3D" id="1.10.287.130">
    <property type="match status" value="1"/>
</dbReference>
<dbReference type="EC" id="2.7.13.3" evidence="3"/>
<keyword evidence="11" id="KW-0472">Membrane</keyword>
<name>A0A2T0S029_9RHOB</name>
<evidence type="ECO:0000256" key="5">
    <source>
        <dbReference type="ARBA" id="ARBA00022553"/>
    </source>
</evidence>
<dbReference type="Gene3D" id="3.30.450.20">
    <property type="entry name" value="PAS domain"/>
    <property type="match status" value="1"/>
</dbReference>
<dbReference type="Pfam" id="PF00512">
    <property type="entry name" value="HisKA"/>
    <property type="match status" value="1"/>
</dbReference>
<comment type="catalytic activity">
    <reaction evidence="1">
        <text>ATP + protein L-histidine = ADP + protein N-phospho-L-histidine.</text>
        <dbReference type="EC" id="2.7.13.3"/>
    </reaction>
</comment>
<evidence type="ECO:0000256" key="1">
    <source>
        <dbReference type="ARBA" id="ARBA00000085"/>
    </source>
</evidence>
<dbReference type="Pfam" id="PF02518">
    <property type="entry name" value="HATPase_c"/>
    <property type="match status" value="1"/>
</dbReference>
<keyword evidence="14" id="KW-1185">Reference proteome</keyword>
<feature type="domain" description="Histidine kinase" evidence="12">
    <location>
        <begin position="124"/>
        <end position="350"/>
    </location>
</feature>
<dbReference type="CDD" id="cd00082">
    <property type="entry name" value="HisKA"/>
    <property type="match status" value="1"/>
</dbReference>
<dbReference type="FunFam" id="1.10.287.130:FF:000008">
    <property type="entry name" value="Two-component sensor histidine kinase"/>
    <property type="match status" value="1"/>
</dbReference>
<evidence type="ECO:0000256" key="8">
    <source>
        <dbReference type="ARBA" id="ARBA00022777"/>
    </source>
</evidence>
<keyword evidence="6" id="KW-0808">Transferase</keyword>
<dbReference type="InterPro" id="IPR004358">
    <property type="entry name" value="Sig_transdc_His_kin-like_C"/>
</dbReference>
<dbReference type="InterPro" id="IPR050351">
    <property type="entry name" value="BphY/WalK/GraS-like"/>
</dbReference>
<accession>A0A2T0S029</accession>
<dbReference type="InterPro" id="IPR036890">
    <property type="entry name" value="HATPase_C_sf"/>
</dbReference>
<evidence type="ECO:0000256" key="10">
    <source>
        <dbReference type="ARBA" id="ARBA00023012"/>
    </source>
</evidence>
<evidence type="ECO:0000256" key="7">
    <source>
        <dbReference type="ARBA" id="ARBA00022741"/>
    </source>
</evidence>
<dbReference type="SUPFAM" id="SSF55874">
    <property type="entry name" value="ATPase domain of HSP90 chaperone/DNA topoisomerase II/histidine kinase"/>
    <property type="match status" value="1"/>
</dbReference>
<evidence type="ECO:0000256" key="6">
    <source>
        <dbReference type="ARBA" id="ARBA00022679"/>
    </source>
</evidence>
<keyword evidence="4" id="KW-1003">Cell membrane</keyword>
<dbReference type="FunFam" id="3.30.565.10:FF:000006">
    <property type="entry name" value="Sensor histidine kinase WalK"/>
    <property type="match status" value="1"/>
</dbReference>
<dbReference type="SUPFAM" id="SSF55785">
    <property type="entry name" value="PYP-like sensor domain (PAS domain)"/>
    <property type="match status" value="1"/>
</dbReference>
<gene>
    <name evidence="13" type="ORF">CLV78_101890</name>
</gene>
<dbReference type="GO" id="GO:0016036">
    <property type="term" value="P:cellular response to phosphate starvation"/>
    <property type="evidence" value="ECO:0007669"/>
    <property type="project" value="TreeGrafter"/>
</dbReference>
<dbReference type="GO" id="GO:0005524">
    <property type="term" value="F:ATP binding"/>
    <property type="evidence" value="ECO:0007669"/>
    <property type="project" value="UniProtKB-KW"/>
</dbReference>
<dbReference type="SMART" id="SM00387">
    <property type="entry name" value="HATPase_c"/>
    <property type="match status" value="1"/>
</dbReference>
<keyword evidence="5" id="KW-0597">Phosphoprotein</keyword>
<dbReference type="SMART" id="SM00388">
    <property type="entry name" value="HisKA"/>
    <property type="match status" value="1"/>
</dbReference>
<evidence type="ECO:0000259" key="12">
    <source>
        <dbReference type="PROSITE" id="PS50109"/>
    </source>
</evidence>
<evidence type="ECO:0000313" key="14">
    <source>
        <dbReference type="Proteomes" id="UP000239480"/>
    </source>
</evidence>
<dbReference type="SUPFAM" id="SSF47384">
    <property type="entry name" value="Homodimeric domain of signal transducing histidine kinase"/>
    <property type="match status" value="1"/>
</dbReference>
<dbReference type="InterPro" id="IPR005467">
    <property type="entry name" value="His_kinase_dom"/>
</dbReference>
<keyword evidence="8 13" id="KW-0418">Kinase</keyword>
<comment type="subcellular location">
    <subcellularLocation>
        <location evidence="2">Cell membrane</location>
    </subcellularLocation>
</comment>
<dbReference type="EMBL" id="PVTD01000001">
    <property type="protein sequence ID" value="PRY26788.1"/>
    <property type="molecule type" value="Genomic_DNA"/>
</dbReference>
<dbReference type="PROSITE" id="PS50109">
    <property type="entry name" value="HIS_KIN"/>
    <property type="match status" value="1"/>
</dbReference>
<evidence type="ECO:0000256" key="9">
    <source>
        <dbReference type="ARBA" id="ARBA00022840"/>
    </source>
</evidence>
<protein>
    <recommendedName>
        <fullName evidence="3">histidine kinase</fullName>
        <ecNumber evidence="3">2.7.13.3</ecNumber>
    </recommendedName>
</protein>
<dbReference type="InterPro" id="IPR035965">
    <property type="entry name" value="PAS-like_dom_sf"/>
</dbReference>
<dbReference type="PANTHER" id="PTHR45453">
    <property type="entry name" value="PHOSPHATE REGULON SENSOR PROTEIN PHOR"/>
    <property type="match status" value="1"/>
</dbReference>
<dbReference type="AlphaFoldDB" id="A0A2T0S029"/>
<comment type="caution">
    <text evidence="13">The sequence shown here is derived from an EMBL/GenBank/DDBJ whole genome shotgun (WGS) entry which is preliminary data.</text>
</comment>
<keyword evidence="10" id="KW-0902">Two-component regulatory system</keyword>
<dbReference type="InterPro" id="IPR003661">
    <property type="entry name" value="HisK_dim/P_dom"/>
</dbReference>
<dbReference type="InterPro" id="IPR003594">
    <property type="entry name" value="HATPase_dom"/>
</dbReference>